<accession>E6U3W1</accession>
<feature type="transmembrane region" description="Helical" evidence="1">
    <location>
        <begin position="299"/>
        <end position="319"/>
    </location>
</feature>
<keyword evidence="1" id="KW-0472">Membrane</keyword>
<protein>
    <submittedName>
        <fullName evidence="3">CO dehydrogenase/acetyl-CoA synthase gamma subunit (Corrinoid Fe-S protein)-like protein</fullName>
    </submittedName>
</protein>
<dbReference type="EMBL" id="CP002400">
    <property type="protein sequence ID" value="ADU26528.1"/>
    <property type="molecule type" value="Genomic_DNA"/>
</dbReference>
<dbReference type="KEGG" id="eha:Ethha_0975"/>
<proteinExistence type="predicted"/>
<dbReference type="eggNOG" id="COG1456">
    <property type="taxonomic scope" value="Bacteria"/>
</dbReference>
<evidence type="ECO:0000313" key="4">
    <source>
        <dbReference type="Proteomes" id="UP000001551"/>
    </source>
</evidence>
<dbReference type="STRING" id="663278.Ethha_0975"/>
<dbReference type="HOGENOM" id="CLU_830865_0_0_9"/>
<evidence type="ECO:0000256" key="1">
    <source>
        <dbReference type="SAM" id="Phobius"/>
    </source>
</evidence>
<feature type="transmembrane region" description="Helical" evidence="1">
    <location>
        <begin position="339"/>
        <end position="365"/>
    </location>
</feature>
<keyword evidence="1" id="KW-0812">Transmembrane</keyword>
<evidence type="ECO:0000313" key="3">
    <source>
        <dbReference type="EMBL" id="ADU26528.1"/>
    </source>
</evidence>
<name>E6U3W1_ETHHY</name>
<dbReference type="Gene3D" id="3.40.50.11600">
    <property type="match status" value="1"/>
</dbReference>
<dbReference type="Pfam" id="PF03599">
    <property type="entry name" value="CdhD"/>
    <property type="match status" value="1"/>
</dbReference>
<feature type="transmembrane region" description="Helical" evidence="1">
    <location>
        <begin position="247"/>
        <end position="267"/>
    </location>
</feature>
<feature type="transmembrane region" description="Helical" evidence="1">
    <location>
        <begin position="273"/>
        <end position="292"/>
    </location>
</feature>
<keyword evidence="4" id="KW-1185">Reference proteome</keyword>
<keyword evidence="1" id="KW-1133">Transmembrane helix</keyword>
<dbReference type="RefSeq" id="WP_013484889.1">
    <property type="nucleotide sequence ID" value="NC_014828.1"/>
</dbReference>
<dbReference type="AlphaFoldDB" id="E6U3W1"/>
<dbReference type="InterPro" id="IPR016041">
    <property type="entry name" value="Ac-CoA_synth_d_su_TIM-brl"/>
</dbReference>
<dbReference type="NCBIfam" id="NF040863">
    <property type="entry name" value="HgcA_corrinoid"/>
    <property type="match status" value="1"/>
</dbReference>
<organism evidence="3 4">
    <name type="scientific">Ethanoligenens harbinense (strain DSM 18485 / JCM 12961 / CGMCC 1.5033 / YUAN-3)</name>
    <dbReference type="NCBI Taxonomy" id="663278"/>
    <lineage>
        <taxon>Bacteria</taxon>
        <taxon>Bacillati</taxon>
        <taxon>Bacillota</taxon>
        <taxon>Clostridia</taxon>
        <taxon>Eubacteriales</taxon>
        <taxon>Oscillospiraceae</taxon>
        <taxon>Ethanoligenens</taxon>
    </lineage>
</organism>
<evidence type="ECO:0000259" key="2">
    <source>
        <dbReference type="Pfam" id="PF03599"/>
    </source>
</evidence>
<dbReference type="Proteomes" id="UP000001551">
    <property type="component" value="Chromosome"/>
</dbReference>
<gene>
    <name evidence="3" type="ordered locus">Ethha_0975</name>
</gene>
<feature type="transmembrane region" description="Helical" evidence="1">
    <location>
        <begin position="220"/>
        <end position="240"/>
    </location>
</feature>
<sequence length="369" mass="39761">MESIVDETTAECSCSSGCCGSAPIPNAPYIAGLNETLVGAVPRVSTELSLRDILGAWQVRWGFGRMSYKVVPGLYSVGKPAENSPVLVTANYKLTFDSLRKELAGLSLWILVLDTNGVNVWCAAGKGTFGTDELVRRIEAAGLEKVIKHRTLILPQLGATGVAAYEVAKKSGFHVRYGPVRAHDIKAFLDNEMKVTPEMREVRFTMRNRAVLTPVDLIRWVKPLAIFFGILFILNTFGLGNFGWTELVAFFGAVVTGCVLTPVLLPWIPGRAFAFKGALLGLIWTVVVLLLCGGLPQLGIIRTLSFILLLPAVSAYTAMNFTGSSTYTSPSGVNKEMRVAIPAMLVSSILGIILLVVSLVVSGLVETIL</sequence>
<feature type="domain" description="CO dehydrogenase/acetyl-CoA synthase delta subunit TIM barrel" evidence="2">
    <location>
        <begin position="69"/>
        <end position="186"/>
    </location>
</feature>
<reference evidence="3 4" key="1">
    <citation type="submission" date="2010-12" db="EMBL/GenBank/DDBJ databases">
        <title>Complete sequence of Ethanoligenens harbinense YUAN-3.</title>
        <authorList>
            <person name="Lucas S."/>
            <person name="Copeland A."/>
            <person name="Lapidus A."/>
            <person name="Cheng J.-F."/>
            <person name="Bruce D."/>
            <person name="Goodwin L."/>
            <person name="Pitluck S."/>
            <person name="Chertkov O."/>
            <person name="Misra M."/>
            <person name="Detter J.C."/>
            <person name="Han C."/>
            <person name="Tapia R."/>
            <person name="Land M."/>
            <person name="Hauser L."/>
            <person name="Jeffries C."/>
            <person name="Kyrpides N."/>
            <person name="Ivanova N."/>
            <person name="Mikhailova N."/>
            <person name="Wang A."/>
            <person name="Mouttaki H."/>
            <person name="He Z."/>
            <person name="Zhou J."/>
            <person name="Hemme C.L."/>
            <person name="Woyke T."/>
        </authorList>
    </citation>
    <scope>NUCLEOTIDE SEQUENCE [LARGE SCALE GENOMIC DNA]</scope>
    <source>
        <strain evidence="4">DSM 18485 / JCM 12961 / CGMCC 1.5033 / YUAN-3</strain>
    </source>
</reference>